<evidence type="ECO:0000313" key="1">
    <source>
        <dbReference type="EMBL" id="CAB4032726.1"/>
    </source>
</evidence>
<dbReference type="PANTHER" id="PTHR37162">
    <property type="entry name" value="HAT FAMILY DIMERISATION DOMAINCONTAINING PROTEIN-RELATED"/>
    <property type="match status" value="1"/>
</dbReference>
<organism evidence="1 2">
    <name type="scientific">Paramuricea clavata</name>
    <name type="common">Red gorgonian</name>
    <name type="synonym">Violescent sea-whip</name>
    <dbReference type="NCBI Taxonomy" id="317549"/>
    <lineage>
        <taxon>Eukaryota</taxon>
        <taxon>Metazoa</taxon>
        <taxon>Cnidaria</taxon>
        <taxon>Anthozoa</taxon>
        <taxon>Octocorallia</taxon>
        <taxon>Malacalcyonacea</taxon>
        <taxon>Plexauridae</taxon>
        <taxon>Paramuricea</taxon>
    </lineage>
</organism>
<dbReference type="GO" id="GO:0004386">
    <property type="term" value="F:helicase activity"/>
    <property type="evidence" value="ECO:0007669"/>
    <property type="project" value="UniProtKB-KW"/>
</dbReference>
<dbReference type="AlphaFoldDB" id="A0A7D9LH05"/>
<evidence type="ECO:0000313" key="2">
    <source>
        <dbReference type="Proteomes" id="UP001152795"/>
    </source>
</evidence>
<dbReference type="Pfam" id="PF05699">
    <property type="entry name" value="Dimer_Tnp_hAT"/>
    <property type="match status" value="1"/>
</dbReference>
<dbReference type="InterPro" id="IPR008906">
    <property type="entry name" value="HATC_C_dom"/>
</dbReference>
<dbReference type="InterPro" id="IPR012337">
    <property type="entry name" value="RNaseH-like_sf"/>
</dbReference>
<dbReference type="EMBL" id="CACRXK020018640">
    <property type="protein sequence ID" value="CAB4032726.1"/>
    <property type="molecule type" value="Genomic_DNA"/>
</dbReference>
<keyword evidence="1" id="KW-0347">Helicase</keyword>
<sequence>MVMLLIQHNTFFNISDHLCPLISNEFKGSQVAQSFSCSRTKTAAIVNCLGDHFFEELKSDMQEMPYSLMLDGSNDNGIQKMFPITVRIFDVNFSRIMMKFLDLNLLEGRDASTADVMFESVDNFLSENDIRWDHCMAIGLDNTNVNIGDHNSIKSRAKEKNEDIVIAGCLCHILHNASGKAATTFSEVTGFDVEDHCVDVFYWFDKSSKRKSILKEYYEFCDTEYEGVIKFISTRWLCLELCINQEVRKYEGLKSYFLSENFPDAHFKRLRRSYTNPITEIYLLFYQASLPCFTNFNKFLQREDPVIYQLYDLQQHFMHKLASKFIKPEIIQKQKLENKSFADLDVSLENQKDDMSLGIGPLTRHTLKRLLEEGEIDQTEVDQFFDAVQAFFVKAYKYCVQWLPLDDLFMKHCIFVDFKRRTEVSFAHIEQTITHFKRIHETLMSDPSILNAVEDEFIDYQAMNENDIPQTIWEAAVVGDIRDNQHRMDIIWGYLKPKFPALTEIALSVLVIPHSNAGEERVFSTIRKNKTDFRSQLQLGGSLNAIMRVKMAVPEQLMACYTWEPSKELLKKCKSATREYNEKHSSKNK</sequence>
<comment type="caution">
    <text evidence="1">The sequence shown here is derived from an EMBL/GenBank/DDBJ whole genome shotgun (WGS) entry which is preliminary data.</text>
</comment>
<keyword evidence="1" id="KW-0067">ATP-binding</keyword>
<proteinExistence type="predicted"/>
<reference evidence="1" key="1">
    <citation type="submission" date="2020-04" db="EMBL/GenBank/DDBJ databases">
        <authorList>
            <person name="Alioto T."/>
            <person name="Alioto T."/>
            <person name="Gomez Garrido J."/>
        </authorList>
    </citation>
    <scope>NUCLEOTIDE SEQUENCE</scope>
    <source>
        <strain evidence="1">A484AB</strain>
    </source>
</reference>
<keyword evidence="2" id="KW-1185">Reference proteome</keyword>
<accession>A0A7D9LH05</accession>
<keyword evidence="1" id="KW-0378">Hydrolase</keyword>
<dbReference type="Proteomes" id="UP001152795">
    <property type="component" value="Unassembled WGS sequence"/>
</dbReference>
<protein>
    <submittedName>
        <fullName evidence="1">ATP-dependent DNA helicase</fullName>
    </submittedName>
</protein>
<dbReference type="OrthoDB" id="5988477at2759"/>
<keyword evidence="1" id="KW-0547">Nucleotide-binding</keyword>
<gene>
    <name evidence="1" type="ORF">PACLA_8A041846</name>
</gene>
<dbReference type="SUPFAM" id="SSF53098">
    <property type="entry name" value="Ribonuclease H-like"/>
    <property type="match status" value="1"/>
</dbReference>
<name>A0A7D9LH05_PARCT</name>
<dbReference type="GO" id="GO:0046983">
    <property type="term" value="F:protein dimerization activity"/>
    <property type="evidence" value="ECO:0007669"/>
    <property type="project" value="InterPro"/>
</dbReference>
<dbReference type="PANTHER" id="PTHR37162:SF1">
    <property type="entry name" value="BED-TYPE DOMAIN-CONTAINING PROTEIN"/>
    <property type="match status" value="1"/>
</dbReference>